<sequence>MACTTAMETAQNDTRPEGSLVKFLTLPVTAQHHGSSAASSIAMSGTDSGYAESRAHVSHMASRS</sequence>
<dbReference type="EMBL" id="CAWUHD010000026">
    <property type="protein sequence ID" value="CAK7217985.1"/>
    <property type="molecule type" value="Genomic_DNA"/>
</dbReference>
<organism evidence="2 3">
    <name type="scientific">Sporothrix eucalyptigena</name>
    <dbReference type="NCBI Taxonomy" id="1812306"/>
    <lineage>
        <taxon>Eukaryota</taxon>
        <taxon>Fungi</taxon>
        <taxon>Dikarya</taxon>
        <taxon>Ascomycota</taxon>
        <taxon>Pezizomycotina</taxon>
        <taxon>Sordariomycetes</taxon>
        <taxon>Sordariomycetidae</taxon>
        <taxon>Ophiostomatales</taxon>
        <taxon>Ophiostomataceae</taxon>
        <taxon>Sporothrix</taxon>
    </lineage>
</organism>
<proteinExistence type="predicted"/>
<protein>
    <submittedName>
        <fullName evidence="2">Uncharacterized protein</fullName>
    </submittedName>
</protein>
<comment type="caution">
    <text evidence="2">The sequence shown here is derived from an EMBL/GenBank/DDBJ whole genome shotgun (WGS) entry which is preliminary data.</text>
</comment>
<evidence type="ECO:0000313" key="2">
    <source>
        <dbReference type="EMBL" id="CAK7217985.1"/>
    </source>
</evidence>
<feature type="compositionally biased region" description="Low complexity" evidence="1">
    <location>
        <begin position="35"/>
        <end position="44"/>
    </location>
</feature>
<feature type="region of interest" description="Disordered" evidence="1">
    <location>
        <begin position="34"/>
        <end position="64"/>
    </location>
</feature>
<dbReference type="Proteomes" id="UP001642482">
    <property type="component" value="Unassembled WGS sequence"/>
</dbReference>
<reference evidence="2 3" key="1">
    <citation type="submission" date="2024-01" db="EMBL/GenBank/DDBJ databases">
        <authorList>
            <person name="Allen C."/>
            <person name="Tagirdzhanova G."/>
        </authorList>
    </citation>
    <scope>NUCLEOTIDE SEQUENCE [LARGE SCALE GENOMIC DNA]</scope>
</reference>
<accession>A0ABP0BFR8</accession>
<name>A0ABP0BFR8_9PEZI</name>
<keyword evidence="3" id="KW-1185">Reference proteome</keyword>
<evidence type="ECO:0000313" key="3">
    <source>
        <dbReference type="Proteomes" id="UP001642482"/>
    </source>
</evidence>
<evidence type="ECO:0000256" key="1">
    <source>
        <dbReference type="SAM" id="MobiDB-lite"/>
    </source>
</evidence>
<gene>
    <name evidence="2" type="ORF">SEUCBS140593_003390</name>
</gene>